<evidence type="ECO:0000256" key="4">
    <source>
        <dbReference type="ARBA" id="ARBA00023136"/>
    </source>
</evidence>
<keyword evidence="2 5" id="KW-0812">Transmembrane</keyword>
<dbReference type="EMBL" id="GEZM01087818">
    <property type="protein sequence ID" value="JAV58458.1"/>
    <property type="molecule type" value="Transcribed_RNA"/>
</dbReference>
<protein>
    <recommendedName>
        <fullName evidence="6">Major facilitator superfamily (MFS) profile domain-containing protein</fullName>
    </recommendedName>
</protein>
<dbReference type="CDD" id="cd17317">
    <property type="entry name" value="MFS_SLC22"/>
    <property type="match status" value="1"/>
</dbReference>
<feature type="domain" description="Major facilitator superfamily (MFS) profile" evidence="6">
    <location>
        <begin position="85"/>
        <end position="503"/>
    </location>
</feature>
<feature type="transmembrane region" description="Helical" evidence="5">
    <location>
        <begin position="362"/>
        <end position="383"/>
    </location>
</feature>
<evidence type="ECO:0000256" key="1">
    <source>
        <dbReference type="ARBA" id="ARBA00004141"/>
    </source>
</evidence>
<sequence length="529" mass="59259">MSSSHPSLDSILCDLGQLGKYQCFTVTLFSIAVIIHSAIHTAFVFTARNVQYRCEVPGCESSPSETWLQNAIPFVHDQPSKCTRFLYLNGSECNYLDFNRSIVERCNDYVYVNGEATILHDFDLQCDENLWKLTLVGTVNSIGQFVGLPIAGFFSDRYGRLTTLIVAIVSSGIFGIIRSFSPSYIFFCVFEFLDSAFGAGAYTCGYILGVELVGPQRRVLMGTLISCSYALGEVLLGGLAWGIPQWRPFLQVLCSSSFILLFYYWIAPESVRWLLVQQKFNKAKQILSKVAKVNGKSISNEYLTELCTADQSSNTETYPITSLFKSWRLCLRFLNCCFCWISCVFVFYGLTINSVALSSNPYLDFILTSLAEIPGYLAVYLLVDKLGRRICESSMLIMTSLACIAFNFVPLDLHWLRLLMFLIGKCAGTAAFAVCYIITSEIFPTPLRHSLMATCSMFGRVGSMIAPQMPLLEKQWKPLPIILFATMAFLSGVFSLFFPETANTHLPDTIKEAEEIGKNKPENKYTFPS</sequence>
<dbReference type="AlphaFoldDB" id="A0A1Y1KD84"/>
<evidence type="ECO:0000256" key="5">
    <source>
        <dbReference type="SAM" id="Phobius"/>
    </source>
</evidence>
<organism evidence="7">
    <name type="scientific">Photinus pyralis</name>
    <name type="common">Common eastern firefly</name>
    <name type="synonym">Lampyris pyralis</name>
    <dbReference type="NCBI Taxonomy" id="7054"/>
    <lineage>
        <taxon>Eukaryota</taxon>
        <taxon>Metazoa</taxon>
        <taxon>Ecdysozoa</taxon>
        <taxon>Arthropoda</taxon>
        <taxon>Hexapoda</taxon>
        <taxon>Insecta</taxon>
        <taxon>Pterygota</taxon>
        <taxon>Neoptera</taxon>
        <taxon>Endopterygota</taxon>
        <taxon>Coleoptera</taxon>
        <taxon>Polyphaga</taxon>
        <taxon>Elateriformia</taxon>
        <taxon>Elateroidea</taxon>
        <taxon>Lampyridae</taxon>
        <taxon>Lampyrinae</taxon>
        <taxon>Photinus</taxon>
    </lineage>
</organism>
<evidence type="ECO:0000256" key="2">
    <source>
        <dbReference type="ARBA" id="ARBA00022692"/>
    </source>
</evidence>
<dbReference type="PROSITE" id="PS50850">
    <property type="entry name" value="MFS"/>
    <property type="match status" value="1"/>
</dbReference>
<evidence type="ECO:0000259" key="6">
    <source>
        <dbReference type="PROSITE" id="PS50850"/>
    </source>
</evidence>
<feature type="transmembrane region" description="Helical" evidence="5">
    <location>
        <begin position="329"/>
        <end position="350"/>
    </location>
</feature>
<evidence type="ECO:0000313" key="7">
    <source>
        <dbReference type="EMBL" id="JAV58458.1"/>
    </source>
</evidence>
<comment type="subcellular location">
    <subcellularLocation>
        <location evidence="1">Membrane</location>
        <topology evidence="1">Multi-pass membrane protein</topology>
    </subcellularLocation>
</comment>
<feature type="transmembrane region" description="Helical" evidence="5">
    <location>
        <begin position="220"/>
        <end position="243"/>
    </location>
</feature>
<dbReference type="GO" id="GO:0016020">
    <property type="term" value="C:membrane"/>
    <property type="evidence" value="ECO:0007669"/>
    <property type="project" value="UniProtKB-SubCell"/>
</dbReference>
<feature type="transmembrane region" description="Helical" evidence="5">
    <location>
        <begin position="24"/>
        <end position="45"/>
    </location>
</feature>
<feature type="transmembrane region" description="Helical" evidence="5">
    <location>
        <begin position="415"/>
        <end position="438"/>
    </location>
</feature>
<dbReference type="InterPro" id="IPR036259">
    <property type="entry name" value="MFS_trans_sf"/>
</dbReference>
<dbReference type="InterPro" id="IPR005828">
    <property type="entry name" value="MFS_sugar_transport-like"/>
</dbReference>
<dbReference type="Pfam" id="PF00083">
    <property type="entry name" value="Sugar_tr"/>
    <property type="match status" value="1"/>
</dbReference>
<feature type="transmembrane region" description="Helical" evidence="5">
    <location>
        <begin position="479"/>
        <end position="498"/>
    </location>
</feature>
<dbReference type="Gene3D" id="1.20.1250.20">
    <property type="entry name" value="MFS general substrate transporter like domains"/>
    <property type="match status" value="1"/>
</dbReference>
<dbReference type="PANTHER" id="PTHR24064">
    <property type="entry name" value="SOLUTE CARRIER FAMILY 22 MEMBER"/>
    <property type="match status" value="1"/>
</dbReference>
<keyword evidence="4 5" id="KW-0472">Membrane</keyword>
<feature type="transmembrane region" description="Helical" evidence="5">
    <location>
        <begin position="390"/>
        <end position="409"/>
    </location>
</feature>
<feature type="transmembrane region" description="Helical" evidence="5">
    <location>
        <begin position="158"/>
        <end position="177"/>
    </location>
</feature>
<dbReference type="GO" id="GO:0022857">
    <property type="term" value="F:transmembrane transporter activity"/>
    <property type="evidence" value="ECO:0007669"/>
    <property type="project" value="InterPro"/>
</dbReference>
<dbReference type="SUPFAM" id="SSF103473">
    <property type="entry name" value="MFS general substrate transporter"/>
    <property type="match status" value="1"/>
</dbReference>
<dbReference type="InterPro" id="IPR020846">
    <property type="entry name" value="MFS_dom"/>
</dbReference>
<proteinExistence type="predicted"/>
<keyword evidence="3 5" id="KW-1133">Transmembrane helix</keyword>
<accession>A0A1Y1KD84</accession>
<evidence type="ECO:0000256" key="3">
    <source>
        <dbReference type="ARBA" id="ARBA00022989"/>
    </source>
</evidence>
<reference evidence="7" key="1">
    <citation type="journal article" date="2016" name="Sci. Rep.">
        <title>Molecular characterization of firefly nuptial gifts: a multi-omics approach sheds light on postcopulatory sexual selection.</title>
        <authorList>
            <person name="Al-Wathiqui N."/>
            <person name="Fallon T.R."/>
            <person name="South A."/>
            <person name="Weng J.K."/>
            <person name="Lewis S.M."/>
        </authorList>
    </citation>
    <scope>NUCLEOTIDE SEQUENCE</scope>
</reference>
<name>A0A1Y1KD84_PHOPY</name>
<feature type="transmembrane region" description="Helical" evidence="5">
    <location>
        <begin position="183"/>
        <end position="208"/>
    </location>
</feature>